<dbReference type="EMBL" id="DS268558">
    <property type="protein sequence ID" value="EFO89586.1"/>
    <property type="molecule type" value="Genomic_DNA"/>
</dbReference>
<dbReference type="PANTHER" id="PTHR31379:SF1">
    <property type="entry name" value="F-BOX C PROTEIN-RELATED"/>
    <property type="match status" value="1"/>
</dbReference>
<gene>
    <name evidence="1" type="ORF">CRE_22639</name>
</gene>
<dbReference type="KEGG" id="crq:GCK72_007329"/>
<dbReference type="GeneID" id="9807387"/>
<dbReference type="InterPro" id="IPR021942">
    <property type="entry name" value="DUF3557"/>
</dbReference>
<sequence length="343" mass="39650">MSNGLSYPGLKCVLECLEANKRIHISSRSSSLKPIERNVPLRLVTLRLSETRVKLNKIEYKIIEDQEQTTDDPRSELILGDILLGSETPPEWTRDYLLMQFCNQRGLIAERRLPTKYPMKIQAARKMFDEIFGRRRVILVDKLEMAVYAPTILRLPVGFQARIKKLYCGNIDVKHCLPLIDPASYPLEKLEIRNPITLDLPIIQTCEELLITERGDIPENRLNNLLRLSHKNARVMFGYFHTETFHSVIQHWMANGQGNAVCYEMESGIKTSRFLEETIQRYDGKTMMFARTAADAKNVFDFVSIPLNNDSHIVVHPENLEFPYNNYRVVMKIMPIGTSDEHN</sequence>
<protein>
    <recommendedName>
        <fullName evidence="3">DUF38 domain-containing protein</fullName>
    </recommendedName>
</protein>
<dbReference type="Proteomes" id="UP000008281">
    <property type="component" value="Unassembled WGS sequence"/>
</dbReference>
<dbReference type="InParanoid" id="E3N8Q1"/>
<evidence type="ECO:0000313" key="1">
    <source>
        <dbReference type="EMBL" id="EFO89586.1"/>
    </source>
</evidence>
<evidence type="ECO:0008006" key="3">
    <source>
        <dbReference type="Google" id="ProtNLM"/>
    </source>
</evidence>
<dbReference type="AlphaFoldDB" id="E3N8Q1"/>
<dbReference type="RefSeq" id="XP_003095240.2">
    <property type="nucleotide sequence ID" value="XM_003095192.2"/>
</dbReference>
<dbReference type="CTD" id="9807387"/>
<proteinExistence type="predicted"/>
<keyword evidence="2" id="KW-1185">Reference proteome</keyword>
<dbReference type="eggNOG" id="ENOG502TJ2M">
    <property type="taxonomic scope" value="Eukaryota"/>
</dbReference>
<dbReference type="FunCoup" id="E3N8Q1">
    <property type="interactions" value="898"/>
</dbReference>
<dbReference type="Pfam" id="PF12078">
    <property type="entry name" value="DUF3557"/>
    <property type="match status" value="1"/>
</dbReference>
<dbReference type="HOGENOM" id="CLU_042576_3_3_1"/>
<name>E3N8Q1_CAERE</name>
<accession>E3N8Q1</accession>
<organism evidence="2">
    <name type="scientific">Caenorhabditis remanei</name>
    <name type="common">Caenorhabditis vulgaris</name>
    <dbReference type="NCBI Taxonomy" id="31234"/>
    <lineage>
        <taxon>Eukaryota</taxon>
        <taxon>Metazoa</taxon>
        <taxon>Ecdysozoa</taxon>
        <taxon>Nematoda</taxon>
        <taxon>Chromadorea</taxon>
        <taxon>Rhabditida</taxon>
        <taxon>Rhabditina</taxon>
        <taxon>Rhabditomorpha</taxon>
        <taxon>Rhabditoidea</taxon>
        <taxon>Rhabditidae</taxon>
        <taxon>Peloderinae</taxon>
        <taxon>Caenorhabditis</taxon>
    </lineage>
</organism>
<reference evidence="1" key="1">
    <citation type="submission" date="2007-07" db="EMBL/GenBank/DDBJ databases">
        <title>PCAP assembly of the Caenorhabditis remanei genome.</title>
        <authorList>
            <consortium name="The Caenorhabditis remanei Sequencing Consortium"/>
            <person name="Wilson R.K."/>
        </authorList>
    </citation>
    <scope>NUCLEOTIDE SEQUENCE [LARGE SCALE GENOMIC DNA]</scope>
    <source>
        <strain evidence="1">PB4641</strain>
    </source>
</reference>
<dbReference type="PANTHER" id="PTHR31379">
    <property type="entry name" value="F-BOX C PROTEIN-RELATED-RELATED"/>
    <property type="match status" value="1"/>
</dbReference>
<evidence type="ECO:0000313" key="2">
    <source>
        <dbReference type="Proteomes" id="UP000008281"/>
    </source>
</evidence>